<dbReference type="EMBL" id="BARV01040575">
    <property type="protein sequence ID" value="GAI55338.1"/>
    <property type="molecule type" value="Genomic_DNA"/>
</dbReference>
<gene>
    <name evidence="1" type="ORF">S06H3_61772</name>
</gene>
<sequence length="36" mass="3797">MAQVAPSHDPKAYLGPGEVDMLITAATNPRDKAFIA</sequence>
<organism evidence="1">
    <name type="scientific">marine sediment metagenome</name>
    <dbReference type="NCBI Taxonomy" id="412755"/>
    <lineage>
        <taxon>unclassified sequences</taxon>
        <taxon>metagenomes</taxon>
        <taxon>ecological metagenomes</taxon>
    </lineage>
</organism>
<name>X1PHK1_9ZZZZ</name>
<evidence type="ECO:0000313" key="1">
    <source>
        <dbReference type="EMBL" id="GAI55338.1"/>
    </source>
</evidence>
<comment type="caution">
    <text evidence="1">The sequence shown here is derived from an EMBL/GenBank/DDBJ whole genome shotgun (WGS) entry which is preliminary data.</text>
</comment>
<accession>X1PHK1</accession>
<protein>
    <submittedName>
        <fullName evidence="1">Uncharacterized protein</fullName>
    </submittedName>
</protein>
<reference evidence="1" key="1">
    <citation type="journal article" date="2014" name="Front. Microbiol.">
        <title>High frequency of phylogenetically diverse reductive dehalogenase-homologous genes in deep subseafloor sedimentary metagenomes.</title>
        <authorList>
            <person name="Kawai M."/>
            <person name="Futagami T."/>
            <person name="Toyoda A."/>
            <person name="Takaki Y."/>
            <person name="Nishi S."/>
            <person name="Hori S."/>
            <person name="Arai W."/>
            <person name="Tsubouchi T."/>
            <person name="Morono Y."/>
            <person name="Uchiyama I."/>
            <person name="Ito T."/>
            <person name="Fujiyama A."/>
            <person name="Inagaki F."/>
            <person name="Takami H."/>
        </authorList>
    </citation>
    <scope>NUCLEOTIDE SEQUENCE</scope>
    <source>
        <strain evidence="1">Expedition CK06-06</strain>
    </source>
</reference>
<dbReference type="AlphaFoldDB" id="X1PHK1"/>
<feature type="non-terminal residue" evidence="1">
    <location>
        <position position="36"/>
    </location>
</feature>
<proteinExistence type="predicted"/>